<keyword evidence="2" id="KW-1185">Reference proteome</keyword>
<gene>
    <name evidence="1" type="ORF">NYG85_12060</name>
</gene>
<dbReference type="EMBL" id="JANURM010000054">
    <property type="protein sequence ID" value="MDL0090090.1"/>
    <property type="molecule type" value="Genomic_DNA"/>
</dbReference>
<dbReference type="RefSeq" id="WP_284938915.1">
    <property type="nucleotide sequence ID" value="NZ_JANURM010000054.1"/>
</dbReference>
<protein>
    <submittedName>
        <fullName evidence="1">Response regulator</fullName>
    </submittedName>
</protein>
<feature type="non-terminal residue" evidence="1">
    <location>
        <position position="424"/>
    </location>
</feature>
<feature type="non-terminal residue" evidence="1">
    <location>
        <position position="1"/>
    </location>
</feature>
<comment type="caution">
    <text evidence="1">The sequence shown here is derived from an EMBL/GenBank/DDBJ whole genome shotgun (WGS) entry which is preliminary data.</text>
</comment>
<organism evidence="1 2">
    <name type="scientific">Campylobacter gastrosuis</name>
    <dbReference type="NCBI Taxonomy" id="2974576"/>
    <lineage>
        <taxon>Bacteria</taxon>
        <taxon>Pseudomonadati</taxon>
        <taxon>Campylobacterota</taxon>
        <taxon>Epsilonproteobacteria</taxon>
        <taxon>Campylobacterales</taxon>
        <taxon>Campylobacteraceae</taxon>
        <taxon>Campylobacter</taxon>
    </lineage>
</organism>
<reference evidence="1" key="2">
    <citation type="journal article" date="2023" name="Microorganisms">
        <title>Isolation and Genomic Characteristics of Cat-Borne Campylobacter felis sp. nov. and Sheep-Borne Campylobacter ovis sp. nov.</title>
        <authorList>
            <person name="Wang H."/>
            <person name="Li Y."/>
            <person name="Gu Y."/>
            <person name="Zhou G."/>
            <person name="Chen X."/>
            <person name="Zhang X."/>
            <person name="Shao Z."/>
            <person name="Zhang J."/>
            <person name="Zhang M."/>
        </authorList>
    </citation>
    <scope>NUCLEOTIDE SEQUENCE</scope>
    <source>
        <strain evidence="1">PS10</strain>
    </source>
</reference>
<reference evidence="1" key="1">
    <citation type="submission" date="2022-08" db="EMBL/GenBank/DDBJ databases">
        <authorList>
            <person name="Wang H."/>
        </authorList>
    </citation>
    <scope>NUCLEOTIDE SEQUENCE</scope>
    <source>
        <strain evidence="1">PS10</strain>
    </source>
</reference>
<name>A0ABT7HTA0_9BACT</name>
<evidence type="ECO:0000313" key="2">
    <source>
        <dbReference type="Proteomes" id="UP001173801"/>
    </source>
</evidence>
<proteinExistence type="predicted"/>
<accession>A0ABT7HTA0</accession>
<dbReference type="Proteomes" id="UP001173801">
    <property type="component" value="Unassembled WGS sequence"/>
</dbReference>
<sequence>EAYSNTLQTPYGDVKVFFDLYADNDKLGIGELENNKKLFNFDTNGDGFVNSNDENFSKLKVRGYDKDGNEKIMSLNEATQGRGVDLTKFISQEIINYIQKQIEENNAIAIKENRPDLYIDPDSFDKRIGYYGSNPYTAFAPESRYKKLESSQIDEFFNSYADDDGWVNLNNQTMAGFNNLAYLKAGFDGSVKLSEFNPIVGIDYSKNSQSYGEYQKDSFMKFYSDYKKESKAHEQDVSWLINNLKAYEVDEADELSSKLLGSKSAYMIAMENDFKKATGLSFSLSNLEKVRKLFESDQDKAAASLADSDSVIAIRKNKNGTFTLKFDSGRMIDVNELYSDTGTLLTDKNGTRASINLEAKIMDEITLNKLYFESVGIYDEGRYKTLKEIGAQFIKSVATKHGTQFLITLANNEKISTNELYNIA</sequence>
<evidence type="ECO:0000313" key="1">
    <source>
        <dbReference type="EMBL" id="MDL0090090.1"/>
    </source>
</evidence>